<reference evidence="2" key="2">
    <citation type="journal article" date="2021" name="PeerJ">
        <title>Extensive microbial diversity within the chicken gut microbiome revealed by metagenomics and culture.</title>
        <authorList>
            <person name="Gilroy R."/>
            <person name="Ravi A."/>
            <person name="Getino M."/>
            <person name="Pursley I."/>
            <person name="Horton D.L."/>
            <person name="Alikhan N.F."/>
            <person name="Baker D."/>
            <person name="Gharbi K."/>
            <person name="Hall N."/>
            <person name="Watson M."/>
            <person name="Adriaenssens E.M."/>
            <person name="Foster-Nyarko E."/>
            <person name="Jarju S."/>
            <person name="Secka A."/>
            <person name="Antonio M."/>
            <person name="Oren A."/>
            <person name="Chaudhuri R.R."/>
            <person name="La Ragione R."/>
            <person name="Hildebrand F."/>
            <person name="Pallen M.J."/>
        </authorList>
    </citation>
    <scope>NUCLEOTIDE SEQUENCE</scope>
    <source>
        <strain evidence="2">CHK191-8634</strain>
    </source>
</reference>
<dbReference type="InterPro" id="IPR005531">
    <property type="entry name" value="Asp23"/>
</dbReference>
<comment type="similarity">
    <text evidence="1">Belongs to the asp23 family.</text>
</comment>
<evidence type="ECO:0000313" key="2">
    <source>
        <dbReference type="EMBL" id="HIU44303.1"/>
    </source>
</evidence>
<evidence type="ECO:0000313" key="3">
    <source>
        <dbReference type="Proteomes" id="UP000824073"/>
    </source>
</evidence>
<accession>A0A9D1S249</accession>
<sequence length="124" mass="13067">MGENSRDYYFIEDGQGSIRIADDVIAVIAATAALETDGVHSLAPVTPTSELAEFFVKKGIPKGIRIVMDDSACSIDVHLLIKAGAVVTDVAKNVQLNVKNAVESMVGMPVTASNVYVAGVAFQK</sequence>
<dbReference type="Pfam" id="PF03780">
    <property type="entry name" value="Asp23"/>
    <property type="match status" value="1"/>
</dbReference>
<dbReference type="PANTHER" id="PTHR34297">
    <property type="entry name" value="HYPOTHETICAL CYTOSOLIC PROTEIN-RELATED"/>
    <property type="match status" value="1"/>
</dbReference>
<proteinExistence type="inferred from homology"/>
<gene>
    <name evidence="2" type="ORF">IAB67_08425</name>
</gene>
<dbReference type="Proteomes" id="UP000824073">
    <property type="component" value="Unassembled WGS sequence"/>
</dbReference>
<protein>
    <submittedName>
        <fullName evidence="2">Asp23/Gls24 family envelope stress response protein</fullName>
    </submittedName>
</protein>
<name>A0A9D1S249_9CLOT</name>
<dbReference type="EMBL" id="DVMR01000063">
    <property type="protein sequence ID" value="HIU44303.1"/>
    <property type="molecule type" value="Genomic_DNA"/>
</dbReference>
<dbReference type="PANTHER" id="PTHR34297:SF2">
    <property type="entry name" value="ASP23_GLS24 FAMILY ENVELOPE STRESS RESPONSE PROTEIN"/>
    <property type="match status" value="1"/>
</dbReference>
<comment type="caution">
    <text evidence="2">The sequence shown here is derived from an EMBL/GenBank/DDBJ whole genome shotgun (WGS) entry which is preliminary data.</text>
</comment>
<organism evidence="2 3">
    <name type="scientific">Candidatus Ventrousia excrementavium</name>
    <dbReference type="NCBI Taxonomy" id="2840961"/>
    <lineage>
        <taxon>Bacteria</taxon>
        <taxon>Bacillati</taxon>
        <taxon>Bacillota</taxon>
        <taxon>Clostridia</taxon>
        <taxon>Eubacteriales</taxon>
        <taxon>Clostridiaceae</taxon>
        <taxon>Clostridiaceae incertae sedis</taxon>
        <taxon>Candidatus Ventrousia</taxon>
    </lineage>
</organism>
<dbReference type="AlphaFoldDB" id="A0A9D1S249"/>
<evidence type="ECO:0000256" key="1">
    <source>
        <dbReference type="ARBA" id="ARBA00005721"/>
    </source>
</evidence>
<reference evidence="2" key="1">
    <citation type="submission" date="2020-10" db="EMBL/GenBank/DDBJ databases">
        <authorList>
            <person name="Gilroy R."/>
        </authorList>
    </citation>
    <scope>NUCLEOTIDE SEQUENCE</scope>
    <source>
        <strain evidence="2">CHK191-8634</strain>
    </source>
</reference>